<organism evidence="2 3">
    <name type="scientific">Planotetraspora thailandica</name>
    <dbReference type="NCBI Taxonomy" id="487172"/>
    <lineage>
        <taxon>Bacteria</taxon>
        <taxon>Bacillati</taxon>
        <taxon>Actinomycetota</taxon>
        <taxon>Actinomycetes</taxon>
        <taxon>Streptosporangiales</taxon>
        <taxon>Streptosporangiaceae</taxon>
        <taxon>Planotetraspora</taxon>
    </lineage>
</organism>
<comment type="caution">
    <text evidence="2">The sequence shown here is derived from an EMBL/GenBank/DDBJ whole genome shotgun (WGS) entry which is preliminary data.</text>
</comment>
<dbReference type="Pfam" id="PF03995">
    <property type="entry name" value="Inhibitor_I36"/>
    <property type="match status" value="1"/>
</dbReference>
<feature type="chain" id="PRO_5035214649" description="Peptidase inhibitor family I36" evidence="1">
    <location>
        <begin position="33"/>
        <end position="204"/>
    </location>
</feature>
<evidence type="ECO:0000313" key="2">
    <source>
        <dbReference type="EMBL" id="GII59816.1"/>
    </source>
</evidence>
<gene>
    <name evidence="2" type="ORF">Pth03_82050</name>
</gene>
<keyword evidence="1" id="KW-0732">Signal</keyword>
<evidence type="ECO:0000313" key="3">
    <source>
        <dbReference type="Proteomes" id="UP000605992"/>
    </source>
</evidence>
<feature type="signal peptide" evidence="1">
    <location>
        <begin position="1"/>
        <end position="32"/>
    </location>
</feature>
<accession>A0A8J3Y308</accession>
<keyword evidence="3" id="KW-1185">Reference proteome</keyword>
<protein>
    <recommendedName>
        <fullName evidence="4">Peptidase inhibitor family I36</fullName>
    </recommendedName>
</protein>
<dbReference type="RefSeq" id="WP_203949854.1">
    <property type="nucleotide sequence ID" value="NZ_BOOR01000100.1"/>
</dbReference>
<dbReference type="Proteomes" id="UP000605992">
    <property type="component" value="Unassembled WGS sequence"/>
</dbReference>
<reference evidence="2" key="1">
    <citation type="submission" date="2021-01" db="EMBL/GenBank/DDBJ databases">
        <title>Whole genome shotgun sequence of Planotetraspora thailandica NBRC 104271.</title>
        <authorList>
            <person name="Komaki H."/>
            <person name="Tamura T."/>
        </authorList>
    </citation>
    <scope>NUCLEOTIDE SEQUENCE</scope>
    <source>
        <strain evidence="2">NBRC 104271</strain>
    </source>
</reference>
<name>A0A8J3Y308_9ACTN</name>
<evidence type="ECO:0008006" key="4">
    <source>
        <dbReference type="Google" id="ProtNLM"/>
    </source>
</evidence>
<sequence>MKLNKQVARIGLSVSAALAAASAVAFTAPATAATAASAASSPASVAMSSASTGSTGVPSLLSRQARSDAELRDQIALQMKIAPGGKQTSINEVSYNNGKFVVTYALPGQRALGVADCPAGWFCFYQDINFGYPRGKLSDCGWQDLRTYGWGNRISSADNSIDFSAIDYYDINYVNLFTNYNPGAISYVGDAANDKAVFVDRVWC</sequence>
<dbReference type="AlphaFoldDB" id="A0A8J3Y308"/>
<dbReference type="EMBL" id="BOOR01000100">
    <property type="protein sequence ID" value="GII59816.1"/>
    <property type="molecule type" value="Genomic_DNA"/>
</dbReference>
<proteinExistence type="predicted"/>
<evidence type="ECO:0000256" key="1">
    <source>
        <dbReference type="SAM" id="SignalP"/>
    </source>
</evidence>